<evidence type="ECO:0000256" key="9">
    <source>
        <dbReference type="ARBA" id="ARBA00031434"/>
    </source>
</evidence>
<evidence type="ECO:0000256" key="8">
    <source>
        <dbReference type="ARBA" id="ARBA00023136"/>
    </source>
</evidence>
<evidence type="ECO:0000256" key="1">
    <source>
        <dbReference type="ARBA" id="ARBA00004389"/>
    </source>
</evidence>
<organism evidence="15 16">
    <name type="scientific">Acanthoscelides obtectus</name>
    <name type="common">Bean weevil</name>
    <name type="synonym">Bruchus obtectus</name>
    <dbReference type="NCBI Taxonomy" id="200917"/>
    <lineage>
        <taxon>Eukaryota</taxon>
        <taxon>Metazoa</taxon>
        <taxon>Ecdysozoa</taxon>
        <taxon>Arthropoda</taxon>
        <taxon>Hexapoda</taxon>
        <taxon>Insecta</taxon>
        <taxon>Pterygota</taxon>
        <taxon>Neoptera</taxon>
        <taxon>Endopterygota</taxon>
        <taxon>Coleoptera</taxon>
        <taxon>Polyphaga</taxon>
        <taxon>Cucujiformia</taxon>
        <taxon>Chrysomeloidea</taxon>
        <taxon>Chrysomelidae</taxon>
        <taxon>Bruchinae</taxon>
        <taxon>Bruchini</taxon>
        <taxon>Acanthoscelides</taxon>
    </lineage>
</organism>
<keyword evidence="8" id="KW-0472">Membrane</keyword>
<keyword evidence="4" id="KW-0808">Transferase</keyword>
<evidence type="ECO:0000256" key="11">
    <source>
        <dbReference type="ARBA" id="ARBA00033088"/>
    </source>
</evidence>
<dbReference type="GO" id="GO:0005789">
    <property type="term" value="C:endoplasmic reticulum membrane"/>
    <property type="evidence" value="ECO:0007669"/>
    <property type="project" value="UniProtKB-SubCell"/>
</dbReference>
<name>A0A9P0P1F5_ACAOB</name>
<feature type="domain" description="Glycosyl transferase family 1" evidence="13">
    <location>
        <begin position="236"/>
        <end position="392"/>
    </location>
</feature>
<dbReference type="InterPro" id="IPR026051">
    <property type="entry name" value="ALG1-like"/>
</dbReference>
<dbReference type="InterPro" id="IPR028098">
    <property type="entry name" value="Glyco_trans_4-like_N"/>
</dbReference>
<dbReference type="Pfam" id="PF00534">
    <property type="entry name" value="Glycos_transf_1"/>
    <property type="match status" value="1"/>
</dbReference>
<dbReference type="PANTHER" id="PTHR13036:SF0">
    <property type="entry name" value="CHITOBIOSYLDIPHOSPHODOLICHOL BETA-MANNOSYLTRANSFERASE"/>
    <property type="match status" value="1"/>
</dbReference>
<dbReference type="SUPFAM" id="SSF53756">
    <property type="entry name" value="UDP-Glycosyltransferase/glycogen phosphorylase"/>
    <property type="match status" value="1"/>
</dbReference>
<comment type="subcellular location">
    <subcellularLocation>
        <location evidence="1">Endoplasmic reticulum membrane</location>
        <topology evidence="1">Single-pass membrane protein</topology>
    </subcellularLocation>
</comment>
<evidence type="ECO:0000256" key="3">
    <source>
        <dbReference type="ARBA" id="ARBA00022676"/>
    </source>
</evidence>
<keyword evidence="16" id="KW-1185">Reference proteome</keyword>
<evidence type="ECO:0000313" key="15">
    <source>
        <dbReference type="EMBL" id="CAH1967234.1"/>
    </source>
</evidence>
<evidence type="ECO:0000259" key="13">
    <source>
        <dbReference type="Pfam" id="PF00534"/>
    </source>
</evidence>
<evidence type="ECO:0000256" key="5">
    <source>
        <dbReference type="ARBA" id="ARBA00022692"/>
    </source>
</evidence>
<evidence type="ECO:0000256" key="12">
    <source>
        <dbReference type="ARBA" id="ARBA00045071"/>
    </source>
</evidence>
<feature type="domain" description="Glycosyltransferase subfamily 4-like N-terminal" evidence="14">
    <location>
        <begin position="27"/>
        <end position="181"/>
    </location>
</feature>
<dbReference type="EMBL" id="CAKOFQ010006742">
    <property type="protein sequence ID" value="CAH1967234.1"/>
    <property type="molecule type" value="Genomic_DNA"/>
</dbReference>
<evidence type="ECO:0000256" key="7">
    <source>
        <dbReference type="ARBA" id="ARBA00022989"/>
    </source>
</evidence>
<evidence type="ECO:0000256" key="4">
    <source>
        <dbReference type="ARBA" id="ARBA00022679"/>
    </source>
</evidence>
<evidence type="ECO:0000259" key="14">
    <source>
        <dbReference type="Pfam" id="PF13439"/>
    </source>
</evidence>
<evidence type="ECO:0000256" key="2">
    <source>
        <dbReference type="ARBA" id="ARBA00004922"/>
    </source>
</evidence>
<protein>
    <recommendedName>
        <fullName evidence="10">Beta-1,4-mannosyltransferase</fullName>
    </recommendedName>
    <alternativeName>
        <fullName evidence="11">GDP-Man:GlcNAc2-PP-dolichol mannosyltransferase</fullName>
    </alternativeName>
    <alternativeName>
        <fullName evidence="9">GDP-mannose-dolichol diphosphochitobiose mannosyltransferase</fullName>
    </alternativeName>
</protein>
<dbReference type="OrthoDB" id="614844at2759"/>
<sequence>MSSDNSKNVCVVVLGDLGRSPRMQYHALSLAEMGQKVDVIAYGETEPMEEVKTAPLLYYHYLLPCPNIPIKIVNYAFKTVWQTLNLLFLLIIARNPDMLIVQNPPAVPALLVCWMFCRIIGSKLVIDWHNYGHTILAMSLSNSNLLVHMTKMVERFVGRRADYNFCVTKAMRHDLATTWNIIANTLYDKPPLRFKPISLKEKHEFLLELGKAYKEVLCTDGSTVFTTLVDENIQLRPDRPGMLVSSTSWTEDEDFSILLSALQDYEDHIINGNSSSLPNLMCFITGKGHLKNYYCNLIKERNWHHVTVITPWLEPHHYPLMLASADLGVSLHMSSSGLDLPMKVVDMFGCGLPVCAYYFKCLYELVEHEKNGYIFMNSDELGKQIQNWFTRFPNNEEQKEIERKFKTALEAYQKCRWRENWNMIAAPVFK</sequence>
<dbReference type="FunFam" id="3.40.50.2000:FF:000109">
    <property type="entry name" value="Chitobiosyldiphosphodolichol beta-mannosyltransferase"/>
    <property type="match status" value="1"/>
</dbReference>
<evidence type="ECO:0000256" key="10">
    <source>
        <dbReference type="ARBA" id="ARBA00031566"/>
    </source>
</evidence>
<evidence type="ECO:0000256" key="6">
    <source>
        <dbReference type="ARBA" id="ARBA00022824"/>
    </source>
</evidence>
<dbReference type="InterPro" id="IPR001296">
    <property type="entry name" value="Glyco_trans_1"/>
</dbReference>
<reference evidence="15" key="1">
    <citation type="submission" date="2022-03" db="EMBL/GenBank/DDBJ databases">
        <authorList>
            <person name="Sayadi A."/>
        </authorList>
    </citation>
    <scope>NUCLEOTIDE SEQUENCE</scope>
</reference>
<keyword evidence="7" id="KW-1133">Transmembrane helix</keyword>
<dbReference type="Proteomes" id="UP001152888">
    <property type="component" value="Unassembled WGS sequence"/>
</dbReference>
<comment type="caution">
    <text evidence="15">The sequence shown here is derived from an EMBL/GenBank/DDBJ whole genome shotgun (WGS) entry which is preliminary data.</text>
</comment>
<gene>
    <name evidence="15" type="ORF">ACAOBT_LOCUS7285</name>
</gene>
<proteinExistence type="predicted"/>
<comment type="catalytic activity">
    <reaction evidence="12">
        <text>an N,N'-diacetylchitobiosyl-diphospho-di-trans,poly-cis-dolichol + GDP-alpha-D-mannose = a beta-D-Man-(1-&gt;4)-beta-D-GlcNAc-(1-&gt;4)-alpha-D-GlcNAc-diphospho-di-trans,poly-cis-dolichol + GDP + H(+)</text>
        <dbReference type="Rhea" id="RHEA:13865"/>
        <dbReference type="Rhea" id="RHEA-COMP:19510"/>
        <dbReference type="Rhea" id="RHEA-COMP:19511"/>
        <dbReference type="ChEBI" id="CHEBI:15378"/>
        <dbReference type="ChEBI" id="CHEBI:57269"/>
        <dbReference type="ChEBI" id="CHEBI:57527"/>
        <dbReference type="ChEBI" id="CHEBI:58189"/>
        <dbReference type="ChEBI" id="CHEBI:58472"/>
        <dbReference type="EC" id="2.4.1.142"/>
    </reaction>
    <physiologicalReaction direction="left-to-right" evidence="12">
        <dbReference type="Rhea" id="RHEA:13866"/>
    </physiologicalReaction>
</comment>
<dbReference type="Pfam" id="PF13439">
    <property type="entry name" value="Glyco_transf_4"/>
    <property type="match status" value="1"/>
</dbReference>
<keyword evidence="3" id="KW-0328">Glycosyltransferase</keyword>
<accession>A0A9P0P1F5</accession>
<evidence type="ECO:0000313" key="16">
    <source>
        <dbReference type="Proteomes" id="UP001152888"/>
    </source>
</evidence>
<comment type="pathway">
    <text evidence="2">Protein modification; protein glycosylation.</text>
</comment>
<dbReference type="PANTHER" id="PTHR13036">
    <property type="entry name" value="BETA1,4 MANNOSYLTRANSFERASE"/>
    <property type="match status" value="1"/>
</dbReference>
<keyword evidence="6" id="KW-0256">Endoplasmic reticulum</keyword>
<dbReference type="GO" id="GO:0004578">
    <property type="term" value="F:chitobiosyldiphosphodolichol beta-mannosyltransferase activity"/>
    <property type="evidence" value="ECO:0007669"/>
    <property type="project" value="UniProtKB-EC"/>
</dbReference>
<dbReference type="AlphaFoldDB" id="A0A9P0P1F5"/>
<keyword evidence="5" id="KW-0812">Transmembrane</keyword>
<dbReference type="Gene3D" id="3.40.50.2000">
    <property type="entry name" value="Glycogen Phosphorylase B"/>
    <property type="match status" value="2"/>
</dbReference>